<dbReference type="Pfam" id="PF19314">
    <property type="entry name" value="DUF5917"/>
    <property type="match status" value="1"/>
</dbReference>
<dbReference type="EMBL" id="JBAMIC010000003">
    <property type="protein sequence ID" value="KAK7109560.1"/>
    <property type="molecule type" value="Genomic_DNA"/>
</dbReference>
<evidence type="ECO:0000313" key="4">
    <source>
        <dbReference type="EMBL" id="KAK7109560.1"/>
    </source>
</evidence>
<evidence type="ECO:0000259" key="3">
    <source>
        <dbReference type="Pfam" id="PF19314"/>
    </source>
</evidence>
<reference evidence="4 5" key="1">
    <citation type="submission" date="2024-02" db="EMBL/GenBank/DDBJ databases">
        <title>Chromosome-scale genome assembly of the rough periwinkle Littorina saxatilis.</title>
        <authorList>
            <person name="De Jode A."/>
            <person name="Faria R."/>
            <person name="Formenti G."/>
            <person name="Sims Y."/>
            <person name="Smith T.P."/>
            <person name="Tracey A."/>
            <person name="Wood J.M.D."/>
            <person name="Zagrodzka Z.B."/>
            <person name="Johannesson K."/>
            <person name="Butlin R.K."/>
            <person name="Leder E.H."/>
        </authorList>
    </citation>
    <scope>NUCLEOTIDE SEQUENCE [LARGE SCALE GENOMIC DNA]</scope>
    <source>
        <strain evidence="4">Snail1</strain>
        <tissue evidence="4">Muscle</tissue>
    </source>
</reference>
<feature type="compositionally biased region" description="Polar residues" evidence="2">
    <location>
        <begin position="494"/>
        <end position="508"/>
    </location>
</feature>
<dbReference type="PANTHER" id="PTHR21705">
    <property type="entry name" value="RAI16 PROTEIN-RELATED"/>
    <property type="match status" value="1"/>
</dbReference>
<comment type="caution">
    <text evidence="4">The sequence shown here is derived from an EMBL/GenBank/DDBJ whole genome shotgun (WGS) entry which is preliminary data.</text>
</comment>
<feature type="domain" description="FHF complex subunit HOOK-interacting protein C-terminal" evidence="3">
    <location>
        <begin position="600"/>
        <end position="691"/>
    </location>
</feature>
<organism evidence="4 5">
    <name type="scientific">Littorina saxatilis</name>
    <dbReference type="NCBI Taxonomy" id="31220"/>
    <lineage>
        <taxon>Eukaryota</taxon>
        <taxon>Metazoa</taxon>
        <taxon>Spiralia</taxon>
        <taxon>Lophotrochozoa</taxon>
        <taxon>Mollusca</taxon>
        <taxon>Gastropoda</taxon>
        <taxon>Caenogastropoda</taxon>
        <taxon>Littorinimorpha</taxon>
        <taxon>Littorinoidea</taxon>
        <taxon>Littorinidae</taxon>
        <taxon>Littorina</taxon>
    </lineage>
</organism>
<dbReference type="Pfam" id="PF10257">
    <property type="entry name" value="RAI16-like"/>
    <property type="match status" value="1"/>
</dbReference>
<keyword evidence="5" id="KW-1185">Reference proteome</keyword>
<evidence type="ECO:0000256" key="2">
    <source>
        <dbReference type="SAM" id="MobiDB-lite"/>
    </source>
</evidence>
<proteinExistence type="inferred from homology"/>
<accession>A0AAN9BR04</accession>
<dbReference type="InterPro" id="IPR019384">
    <property type="entry name" value="FHIP"/>
</dbReference>
<comment type="similarity">
    <text evidence="1">Belongs to the FHIP family.</text>
</comment>
<gene>
    <name evidence="4" type="ORF">V1264_013584</name>
</gene>
<feature type="compositionally biased region" description="Basic and acidic residues" evidence="2">
    <location>
        <begin position="482"/>
        <end position="493"/>
    </location>
</feature>
<name>A0AAN9BR04_9CAEN</name>
<dbReference type="InterPro" id="IPR045669">
    <property type="entry name" value="FHIP_C"/>
</dbReference>
<dbReference type="PANTHER" id="PTHR21705:SF12">
    <property type="entry name" value="FHF COMPLEX SUBUNIT HOOK-INTERACTING PROTEIN C-TERMINAL DOMAIN-CONTAINING PROTEIN"/>
    <property type="match status" value="1"/>
</dbReference>
<sequence>MNRKMFSKLSNFLQNAVDTFAPNLTPLEEFVYHWKCVTNFFVDNKDGRQRIEETAIGGHIERMLEILQQEEIGSGEIGTTGPCLEYLLQHRLLDTLYTLGRTDQPPGMKQVVLSFFTRLLSRLKHPLLPHINVHRAVQRLVKACGEVKAAPTEKEEIEFLCTVCAKIKTDPYLVNFFLESPPKQRREEKKGEASAAGTVVSPPKAANVTSLRFGLVDALVSLAQSEDAWVAVKACEGLMLCGSLPEPTAAACIVERTQFCSFLAGRLVTQYDALPTAITPALIDSVDAKWGFDTIGEREEDQGFPGRRRVVALVSWLDYVDRVAEAANPTVATAVSREVSQQLFSTRFQASLLQAAESTIIVYTAYLTRCLRTVCSSALLKEFCFFILGTERTPEPVNQSEPKLRYRFLERCNHLSEEVCLVTLRLFDILLQKEEEHIFHNLVLRNLLGRDYYQPPSSGSGDQKDTQKSDPNPSNANENEEEKTPVNEEEKNSTEGTDATQSPTSSCPDSPAVSIGSTGEFPGNLSSPARPEVHKVVNSFLSLLPEEAKSSYQTADSSYDMYLRDAHKQYASLEEMCKGWGWPSKAHAVAEFHQEEFYMGSFLKLLFCKLEGTLVQSHAVNLLVTGLVARLAQIPHPALHEFLLDPFLSIKPGVHALFTTLTKMSGEIRSYMKSEPEFSRKLTLARKQLLGITYNLQKFEDQGRMEAVIVLEEFCKELSAIAFVKHHAAVTKS</sequence>
<dbReference type="AlphaFoldDB" id="A0AAN9BR04"/>
<dbReference type="InterPro" id="IPR045668">
    <property type="entry name" value="FHIP_KELAA_motif"/>
</dbReference>
<evidence type="ECO:0000256" key="1">
    <source>
        <dbReference type="ARBA" id="ARBA00024336"/>
    </source>
</evidence>
<dbReference type="Pfam" id="PF19311">
    <property type="entry name" value="KELAA"/>
    <property type="match status" value="1"/>
</dbReference>
<feature type="region of interest" description="Disordered" evidence="2">
    <location>
        <begin position="454"/>
        <end position="529"/>
    </location>
</feature>
<dbReference type="Proteomes" id="UP001374579">
    <property type="component" value="Unassembled WGS sequence"/>
</dbReference>
<evidence type="ECO:0000313" key="5">
    <source>
        <dbReference type="Proteomes" id="UP001374579"/>
    </source>
</evidence>
<protein>
    <recommendedName>
        <fullName evidence="3">FHF complex subunit HOOK-interacting protein C-terminal domain-containing protein</fullName>
    </recommendedName>
</protein>